<proteinExistence type="predicted"/>
<dbReference type="AlphaFoldDB" id="A0A026WJT0"/>
<reference evidence="1 2" key="1">
    <citation type="journal article" date="2014" name="Curr. Biol.">
        <title>The genome of the clonal raider ant Cerapachys biroi.</title>
        <authorList>
            <person name="Oxley P.R."/>
            <person name="Ji L."/>
            <person name="Fetter-Pruneda I."/>
            <person name="McKenzie S.K."/>
            <person name="Li C."/>
            <person name="Hu H."/>
            <person name="Zhang G."/>
            <person name="Kronauer D.J."/>
        </authorList>
    </citation>
    <scope>NUCLEOTIDE SEQUENCE [LARGE SCALE GENOMIC DNA]</scope>
</reference>
<gene>
    <name evidence="1" type="ORF">X777_02836</name>
</gene>
<accession>A0A026WJT0</accession>
<evidence type="ECO:0000313" key="1">
    <source>
        <dbReference type="EMBL" id="EZA56218.1"/>
    </source>
</evidence>
<dbReference type="Proteomes" id="UP000053097">
    <property type="component" value="Unassembled WGS sequence"/>
</dbReference>
<keyword evidence="2" id="KW-1185">Reference proteome</keyword>
<dbReference type="EMBL" id="KK107167">
    <property type="protein sequence ID" value="EZA56218.1"/>
    <property type="molecule type" value="Genomic_DNA"/>
</dbReference>
<organism evidence="1 2">
    <name type="scientific">Ooceraea biroi</name>
    <name type="common">Clonal raider ant</name>
    <name type="synonym">Cerapachys biroi</name>
    <dbReference type="NCBI Taxonomy" id="2015173"/>
    <lineage>
        <taxon>Eukaryota</taxon>
        <taxon>Metazoa</taxon>
        <taxon>Ecdysozoa</taxon>
        <taxon>Arthropoda</taxon>
        <taxon>Hexapoda</taxon>
        <taxon>Insecta</taxon>
        <taxon>Pterygota</taxon>
        <taxon>Neoptera</taxon>
        <taxon>Endopterygota</taxon>
        <taxon>Hymenoptera</taxon>
        <taxon>Apocrita</taxon>
        <taxon>Aculeata</taxon>
        <taxon>Formicoidea</taxon>
        <taxon>Formicidae</taxon>
        <taxon>Dorylinae</taxon>
        <taxon>Ooceraea</taxon>
    </lineage>
</organism>
<protein>
    <submittedName>
        <fullName evidence="1">Uncharacterized protein</fullName>
    </submittedName>
</protein>
<name>A0A026WJT0_OOCBI</name>
<evidence type="ECO:0000313" key="2">
    <source>
        <dbReference type="Proteomes" id="UP000053097"/>
    </source>
</evidence>
<sequence length="101" mass="11132">MRRLEPAAATAAEEEMLLWLRGPRVVWSPRMHSGCRLCGVLKILIDILQGGLSILTTHSGRKGSVSGQKSTDSPIFNRFEKVVFNLLVMSSSTTITANFSR</sequence>